<comment type="caution">
    <text evidence="4">The sequence shown here is derived from an EMBL/GenBank/DDBJ whole genome shotgun (WGS) entry which is preliminary data.</text>
</comment>
<dbReference type="InterPro" id="IPR015797">
    <property type="entry name" value="NUDIX_hydrolase-like_dom_sf"/>
</dbReference>
<dbReference type="Gene3D" id="3.90.79.10">
    <property type="entry name" value="Nucleoside Triphosphate Pyrophosphohydrolase"/>
    <property type="match status" value="1"/>
</dbReference>
<evidence type="ECO:0000256" key="2">
    <source>
        <dbReference type="SAM" id="MobiDB-lite"/>
    </source>
</evidence>
<gene>
    <name evidence="4" type="primary">g2135</name>
    <name evidence="4" type="ORF">VP750_LOCUS1828</name>
</gene>
<dbReference type="InterPro" id="IPR020084">
    <property type="entry name" value="NUDIX_hydrolase_CS"/>
</dbReference>
<dbReference type="Proteomes" id="UP001497392">
    <property type="component" value="Unassembled WGS sequence"/>
</dbReference>
<protein>
    <submittedName>
        <fullName evidence="4">G2135 protein</fullName>
    </submittedName>
</protein>
<dbReference type="PROSITE" id="PS51462">
    <property type="entry name" value="NUDIX"/>
    <property type="match status" value="1"/>
</dbReference>
<dbReference type="SUPFAM" id="SSF55811">
    <property type="entry name" value="Nudix"/>
    <property type="match status" value="1"/>
</dbReference>
<dbReference type="Pfam" id="PF00293">
    <property type="entry name" value="NUDIX"/>
    <property type="match status" value="1"/>
</dbReference>
<feature type="region of interest" description="Disordered" evidence="2">
    <location>
        <begin position="181"/>
        <end position="219"/>
    </location>
</feature>
<dbReference type="InterPro" id="IPR036189">
    <property type="entry name" value="DCP2_BoxA_sf"/>
</dbReference>
<dbReference type="PANTHER" id="PTHR23114:SF17">
    <property type="entry name" value="M7GPPPN-MRNA HYDROLASE"/>
    <property type="match status" value="1"/>
</dbReference>
<evidence type="ECO:0000256" key="1">
    <source>
        <dbReference type="ARBA" id="ARBA00022801"/>
    </source>
</evidence>
<dbReference type="PROSITE" id="PS00893">
    <property type="entry name" value="NUDIX_BOX"/>
    <property type="match status" value="1"/>
</dbReference>
<accession>A0ABP1FLV3</accession>
<evidence type="ECO:0000259" key="3">
    <source>
        <dbReference type="PROSITE" id="PS51462"/>
    </source>
</evidence>
<dbReference type="CDD" id="cd03672">
    <property type="entry name" value="NUDIX_Dcp2p_Nudt20"/>
    <property type="match status" value="1"/>
</dbReference>
<name>A0ABP1FLV3_9CHLO</name>
<feature type="domain" description="Nudix hydrolase" evidence="3">
    <location>
        <begin position="36"/>
        <end position="164"/>
    </location>
</feature>
<dbReference type="InterPro" id="IPR044099">
    <property type="entry name" value="Dcp2_NUDIX"/>
</dbReference>
<proteinExistence type="predicted"/>
<keyword evidence="1" id="KW-0378">Hydrolase</keyword>
<sequence>MSLKAFAGIIFRHCPGLAHLLNDKQAIFAQFSAYKQAVPVMGAILLNATMDKCLLVRGYKEGSSWGFPRGKLAKDETDAECAVREVREETGLDITTMLVEEDRIERHIKQQRSKLFIITGVDEATEFQPEVRGEVGGFAWHYLAHLPASEEAAMHYNNTEGARHRFFHVAPYVSQLRQFVKKRKAQQQRGKKKKDKEKEKPAPAQAPMHKPAQAAETQSIEMVTEPGQSWLKFRFDTAAIMQSMAMPLTV</sequence>
<evidence type="ECO:0000313" key="4">
    <source>
        <dbReference type="EMBL" id="CAL5220169.1"/>
    </source>
</evidence>
<organism evidence="4 5">
    <name type="scientific">Coccomyxa viridis</name>
    <dbReference type="NCBI Taxonomy" id="1274662"/>
    <lineage>
        <taxon>Eukaryota</taxon>
        <taxon>Viridiplantae</taxon>
        <taxon>Chlorophyta</taxon>
        <taxon>core chlorophytes</taxon>
        <taxon>Trebouxiophyceae</taxon>
        <taxon>Trebouxiophyceae incertae sedis</taxon>
        <taxon>Coccomyxaceae</taxon>
        <taxon>Coccomyxa</taxon>
    </lineage>
</organism>
<keyword evidence="5" id="KW-1185">Reference proteome</keyword>
<feature type="compositionally biased region" description="Basic residues" evidence="2">
    <location>
        <begin position="181"/>
        <end position="195"/>
    </location>
</feature>
<dbReference type="PANTHER" id="PTHR23114">
    <property type="entry name" value="M7GPPPN-MRNA HYDROLASE"/>
    <property type="match status" value="1"/>
</dbReference>
<dbReference type="EMBL" id="CAXHTA020000003">
    <property type="protein sequence ID" value="CAL5220169.1"/>
    <property type="molecule type" value="Genomic_DNA"/>
</dbReference>
<evidence type="ECO:0000313" key="5">
    <source>
        <dbReference type="Proteomes" id="UP001497392"/>
    </source>
</evidence>
<dbReference type="InterPro" id="IPR000086">
    <property type="entry name" value="NUDIX_hydrolase_dom"/>
</dbReference>
<reference evidence="4 5" key="1">
    <citation type="submission" date="2024-06" db="EMBL/GenBank/DDBJ databases">
        <authorList>
            <person name="Kraege A."/>
            <person name="Thomma B."/>
        </authorList>
    </citation>
    <scope>NUCLEOTIDE SEQUENCE [LARGE SCALE GENOMIC DNA]</scope>
</reference>
<dbReference type="SUPFAM" id="SSF140586">
    <property type="entry name" value="Dcp2 domain-like"/>
    <property type="match status" value="1"/>
</dbReference>